<dbReference type="PANTHER" id="PTHR10192:SF5">
    <property type="entry name" value="GEPHYRIN"/>
    <property type="match status" value="1"/>
</dbReference>
<dbReference type="GO" id="GO:0006777">
    <property type="term" value="P:Mo-molybdopterin cofactor biosynthetic process"/>
    <property type="evidence" value="ECO:0007669"/>
    <property type="project" value="UniProtKB-UniRule"/>
</dbReference>
<name>A0A834XWL2_APHGI</name>
<accession>A0A834XWL2</accession>
<keyword evidence="5 13" id="KW-0500">Molybdenum</keyword>
<evidence type="ECO:0000256" key="6">
    <source>
        <dbReference type="ARBA" id="ARBA00022679"/>
    </source>
</evidence>
<dbReference type="InterPro" id="IPR001453">
    <property type="entry name" value="MoaB/Mog_dom"/>
</dbReference>
<proteinExistence type="inferred from homology"/>
<dbReference type="Gene3D" id="2.40.340.10">
    <property type="entry name" value="MoeA, C-terminal, domain IV"/>
    <property type="match status" value="1"/>
</dbReference>
<keyword evidence="16" id="KW-1185">Reference proteome</keyword>
<dbReference type="SUPFAM" id="SSF63867">
    <property type="entry name" value="MoeA C-terminal domain-like"/>
    <property type="match status" value="1"/>
</dbReference>
<dbReference type="GO" id="GO:0061599">
    <property type="term" value="F:molybdopterin molybdotransferase activity"/>
    <property type="evidence" value="ECO:0007669"/>
    <property type="project" value="UniProtKB-UniRule"/>
</dbReference>
<dbReference type="CDD" id="cd00887">
    <property type="entry name" value="MoeA"/>
    <property type="match status" value="1"/>
</dbReference>
<keyword evidence="9" id="KW-0067">ATP-binding</keyword>
<evidence type="ECO:0000256" key="5">
    <source>
        <dbReference type="ARBA" id="ARBA00022505"/>
    </source>
</evidence>
<evidence type="ECO:0000259" key="14">
    <source>
        <dbReference type="SMART" id="SM00852"/>
    </source>
</evidence>
<dbReference type="Pfam" id="PF03454">
    <property type="entry name" value="MoeA_C"/>
    <property type="match status" value="1"/>
</dbReference>
<dbReference type="Gene3D" id="2.170.190.11">
    <property type="entry name" value="Molybdopterin biosynthesis moea protein, domain 3"/>
    <property type="match status" value="1"/>
</dbReference>
<feature type="domain" description="MoaB/Mog" evidence="14">
    <location>
        <begin position="3"/>
        <end position="155"/>
    </location>
</feature>
<keyword evidence="12" id="KW-0511">Multifunctional enzyme</keyword>
<evidence type="ECO:0000256" key="4">
    <source>
        <dbReference type="ARBA" id="ARBA00008339"/>
    </source>
</evidence>
<comment type="similarity">
    <text evidence="13">Belongs to the MoeA family.</text>
</comment>
<evidence type="ECO:0000313" key="15">
    <source>
        <dbReference type="EMBL" id="KAF7992902.1"/>
    </source>
</evidence>
<evidence type="ECO:0000256" key="7">
    <source>
        <dbReference type="ARBA" id="ARBA00022723"/>
    </source>
</evidence>
<dbReference type="InterPro" id="IPR036135">
    <property type="entry name" value="MoeA_linker/N_sf"/>
</dbReference>
<evidence type="ECO:0000256" key="3">
    <source>
        <dbReference type="ARBA" id="ARBA00007589"/>
    </source>
</evidence>
<evidence type="ECO:0000256" key="12">
    <source>
        <dbReference type="ARBA" id="ARBA00023268"/>
    </source>
</evidence>
<dbReference type="GO" id="GO:0005524">
    <property type="term" value="F:ATP binding"/>
    <property type="evidence" value="ECO:0007669"/>
    <property type="project" value="UniProtKB-UniRule"/>
</dbReference>
<gene>
    <name evidence="15" type="ORF">HCN44_005683</name>
</gene>
<evidence type="ECO:0000256" key="10">
    <source>
        <dbReference type="ARBA" id="ARBA00022842"/>
    </source>
</evidence>
<evidence type="ECO:0000256" key="1">
    <source>
        <dbReference type="ARBA" id="ARBA00001946"/>
    </source>
</evidence>
<dbReference type="InterPro" id="IPR008284">
    <property type="entry name" value="MoCF_biosynth_CS"/>
</dbReference>
<dbReference type="PANTHER" id="PTHR10192">
    <property type="entry name" value="MOLYBDOPTERIN BIOSYNTHESIS PROTEIN"/>
    <property type="match status" value="1"/>
</dbReference>
<dbReference type="GO" id="GO:0072579">
    <property type="term" value="P:glycine receptor clustering"/>
    <property type="evidence" value="ECO:0007669"/>
    <property type="project" value="TreeGrafter"/>
</dbReference>
<dbReference type="GO" id="GO:0030425">
    <property type="term" value="C:dendrite"/>
    <property type="evidence" value="ECO:0007669"/>
    <property type="project" value="TreeGrafter"/>
</dbReference>
<dbReference type="PROSITE" id="PS01078">
    <property type="entry name" value="MOCF_BIOSYNTHESIS_1"/>
    <property type="match status" value="1"/>
</dbReference>
<dbReference type="GO" id="GO:0097112">
    <property type="term" value="P:gamma-aminobutyric acid receptor clustering"/>
    <property type="evidence" value="ECO:0007669"/>
    <property type="project" value="TreeGrafter"/>
</dbReference>
<reference evidence="15 16" key="1">
    <citation type="submission" date="2020-08" db="EMBL/GenBank/DDBJ databases">
        <title>Aphidius gifuensis genome sequencing and assembly.</title>
        <authorList>
            <person name="Du Z."/>
        </authorList>
    </citation>
    <scope>NUCLEOTIDE SEQUENCE [LARGE SCALE GENOMIC DNA]</scope>
    <source>
        <strain evidence="15">YNYX2018</strain>
        <tissue evidence="15">Adults</tissue>
    </source>
</reference>
<dbReference type="FunFam" id="3.40.980.10:FF:000001">
    <property type="entry name" value="Molybdopterin molybdenumtransferase"/>
    <property type="match status" value="1"/>
</dbReference>
<keyword evidence="10 13" id="KW-0460">Magnesium</keyword>
<dbReference type="InterPro" id="IPR036688">
    <property type="entry name" value="MoeA_C_domain_IV_sf"/>
</dbReference>
<comment type="cofactor">
    <cofactor evidence="1 13">
        <name>Mg(2+)</name>
        <dbReference type="ChEBI" id="CHEBI:18420"/>
    </cofactor>
</comment>
<dbReference type="Pfam" id="PF03453">
    <property type="entry name" value="MoeA_N"/>
    <property type="match status" value="1"/>
</dbReference>
<evidence type="ECO:0000256" key="11">
    <source>
        <dbReference type="ARBA" id="ARBA00023150"/>
    </source>
</evidence>
<evidence type="ECO:0000313" key="16">
    <source>
        <dbReference type="Proteomes" id="UP000639338"/>
    </source>
</evidence>
<dbReference type="CDD" id="cd00886">
    <property type="entry name" value="MogA_MoaB"/>
    <property type="match status" value="1"/>
</dbReference>
<dbReference type="FunFam" id="3.40.980.10:FF:000002">
    <property type="entry name" value="Molybdopterin molybdenumtransferase"/>
    <property type="match status" value="1"/>
</dbReference>
<dbReference type="Proteomes" id="UP000639338">
    <property type="component" value="Unassembled WGS sequence"/>
</dbReference>
<keyword evidence="7 13" id="KW-0479">Metal-binding</keyword>
<comment type="caution">
    <text evidence="15">The sequence shown here is derived from an EMBL/GenBank/DDBJ whole genome shotgun (WGS) entry which is preliminary data.</text>
</comment>
<dbReference type="GO" id="GO:0005829">
    <property type="term" value="C:cytosol"/>
    <property type="evidence" value="ECO:0007669"/>
    <property type="project" value="TreeGrafter"/>
</dbReference>
<comment type="similarity">
    <text evidence="3">In the N-terminal section; belongs to the MoaB/Mog family.</text>
</comment>
<dbReference type="Pfam" id="PF00994">
    <property type="entry name" value="MoCF_biosynth"/>
    <property type="match status" value="2"/>
</dbReference>
<dbReference type="PROSITE" id="PS01079">
    <property type="entry name" value="MOCF_BIOSYNTHESIS_2"/>
    <property type="match status" value="1"/>
</dbReference>
<comment type="function">
    <text evidence="13">Catalyzes two steps in the biosynthesis of the molybdenum cofactor. In the first step, molybdopterin is adenylated. Subsequently, molybdate is inserted into adenylated molybdopterin and AMP is released.</text>
</comment>
<dbReference type="GO" id="GO:0098970">
    <property type="term" value="P:postsynaptic neurotransmitter receptor diffusion trapping"/>
    <property type="evidence" value="ECO:0007669"/>
    <property type="project" value="TreeGrafter"/>
</dbReference>
<evidence type="ECO:0000256" key="9">
    <source>
        <dbReference type="ARBA" id="ARBA00022840"/>
    </source>
</evidence>
<evidence type="ECO:0000256" key="8">
    <source>
        <dbReference type="ARBA" id="ARBA00022741"/>
    </source>
</evidence>
<dbReference type="GO" id="GO:0099634">
    <property type="term" value="C:postsynaptic specialization membrane"/>
    <property type="evidence" value="ECO:0007669"/>
    <property type="project" value="GOC"/>
</dbReference>
<dbReference type="SUPFAM" id="SSF53218">
    <property type="entry name" value="Molybdenum cofactor biosynthesis proteins"/>
    <property type="match status" value="2"/>
</dbReference>
<comment type="pathway">
    <text evidence="2 13">Cofactor biosynthesis; molybdopterin biosynthesis.</text>
</comment>
<comment type="similarity">
    <text evidence="4">In the C-terminal section; belongs to the MoeA family.</text>
</comment>
<dbReference type="SMART" id="SM00852">
    <property type="entry name" value="MoCF_biosynth"/>
    <property type="match status" value="2"/>
</dbReference>
<dbReference type="InterPro" id="IPR038987">
    <property type="entry name" value="MoeA-like"/>
</dbReference>
<dbReference type="FunFam" id="2.170.190.11:FF:000001">
    <property type="entry name" value="Molybdopterin molybdenumtransferase"/>
    <property type="match status" value="1"/>
</dbReference>
<keyword evidence="8" id="KW-0547">Nucleotide-binding</keyword>
<dbReference type="NCBIfam" id="TIGR00177">
    <property type="entry name" value="molyb_syn"/>
    <property type="match status" value="2"/>
</dbReference>
<dbReference type="InterPro" id="IPR005111">
    <property type="entry name" value="MoeA_C_domain_IV"/>
</dbReference>
<evidence type="ECO:0000256" key="13">
    <source>
        <dbReference type="RuleBase" id="RU365090"/>
    </source>
</evidence>
<evidence type="ECO:0000256" key="2">
    <source>
        <dbReference type="ARBA" id="ARBA00005046"/>
    </source>
</evidence>
<sequence length="622" mass="68144">MIFFVLVSDTCSEDSSKDISGPELIRLVTDKNTPTGKILQGHVMLSGIVEDDEYIIMEVLKSWSDDLKPNVILTTGGTGFSKRDVTPEATKQIIEKEAPGLSLAMLNASLKVTPMAMLSRAVCGIRGDTLIINLPGSLKAVRECLDSIANVIPHAVDLILDNKPKIKTTHEAVQGSLCKHKCQHDKDTSTPLNDVVNRLRKSPYPMISMEKVASIIQSYNWSGDCETINLWNCHGRILADDIYSLCDLPPFRASIKDGYAVIASDGKGLRKVTGSIEAGQTPHNLKAGFCMRINTGAPVPDEATAVVQVEDTELISKSHDNTEENEINILVVPKEDDDIRAIGSDIKKGTCVLKKYTKITAVELGILAACGCTSVNVTKLPKIGVLSTGNELQQAGEPQKPGHVYDSNKITLMMLLKEHGYEAKDIGIAIDDEHVMTDLINNALNNVDVLITTGSVSMGDRDMLKPIIEKKFNGKIHFGRVNMKPGKPTTFATCMFNGQVKYFMCLPGNPVSATVTFYLFAMPLIHRLSGNYSSPIIVKARLMNSYKLDSRPEYTRAILVWQHDSTDNIPEAYDTGNQISSRLVSCKNANALLMLPGCTDEKYKLQKGDLVEAILLGFHQHV</sequence>
<dbReference type="OrthoDB" id="4349954at2759"/>
<organism evidence="15 16">
    <name type="scientific">Aphidius gifuensis</name>
    <name type="common">Parasitoid wasp</name>
    <dbReference type="NCBI Taxonomy" id="684658"/>
    <lineage>
        <taxon>Eukaryota</taxon>
        <taxon>Metazoa</taxon>
        <taxon>Ecdysozoa</taxon>
        <taxon>Arthropoda</taxon>
        <taxon>Hexapoda</taxon>
        <taxon>Insecta</taxon>
        <taxon>Pterygota</taxon>
        <taxon>Neoptera</taxon>
        <taxon>Endopterygota</taxon>
        <taxon>Hymenoptera</taxon>
        <taxon>Apocrita</taxon>
        <taxon>Ichneumonoidea</taxon>
        <taxon>Braconidae</taxon>
        <taxon>Aphidiinae</taxon>
        <taxon>Aphidius</taxon>
    </lineage>
</organism>
<dbReference type="GO" id="GO:0061598">
    <property type="term" value="F:molybdopterin adenylyltransferase activity"/>
    <property type="evidence" value="ECO:0007669"/>
    <property type="project" value="UniProtKB-UniRule"/>
</dbReference>
<dbReference type="Gene3D" id="3.90.105.10">
    <property type="entry name" value="Molybdopterin biosynthesis moea protein, domain 2"/>
    <property type="match status" value="1"/>
</dbReference>
<dbReference type="EMBL" id="JACMRX010000003">
    <property type="protein sequence ID" value="KAF7992902.1"/>
    <property type="molecule type" value="Genomic_DNA"/>
</dbReference>
<feature type="domain" description="MoaB/Mog" evidence="14">
    <location>
        <begin position="384"/>
        <end position="527"/>
    </location>
</feature>
<dbReference type="InterPro" id="IPR005110">
    <property type="entry name" value="MoeA_linker/N"/>
</dbReference>
<comment type="catalytic activity">
    <reaction evidence="13">
        <text>adenylyl-molybdopterin + molybdate = Mo-molybdopterin + AMP + H(+)</text>
        <dbReference type="Rhea" id="RHEA:35047"/>
        <dbReference type="ChEBI" id="CHEBI:15378"/>
        <dbReference type="ChEBI" id="CHEBI:36264"/>
        <dbReference type="ChEBI" id="CHEBI:62727"/>
        <dbReference type="ChEBI" id="CHEBI:71302"/>
        <dbReference type="ChEBI" id="CHEBI:456215"/>
    </reaction>
</comment>
<dbReference type="InterPro" id="IPR036425">
    <property type="entry name" value="MoaB/Mog-like_dom_sf"/>
</dbReference>
<keyword evidence="11 13" id="KW-0501">Molybdenum cofactor biosynthesis</keyword>
<dbReference type="GO" id="GO:0046872">
    <property type="term" value="F:metal ion binding"/>
    <property type="evidence" value="ECO:0007669"/>
    <property type="project" value="UniProtKB-UniRule"/>
</dbReference>
<protein>
    <recommendedName>
        <fullName evidence="14">MoaB/Mog domain-containing protein</fullName>
    </recommendedName>
</protein>
<dbReference type="UniPathway" id="UPA00344"/>
<comment type="catalytic activity">
    <reaction evidence="13">
        <text>molybdopterin + ATP + H(+) = adenylyl-molybdopterin + diphosphate</text>
        <dbReference type="Rhea" id="RHEA:31331"/>
        <dbReference type="ChEBI" id="CHEBI:15378"/>
        <dbReference type="ChEBI" id="CHEBI:30616"/>
        <dbReference type="ChEBI" id="CHEBI:33019"/>
        <dbReference type="ChEBI" id="CHEBI:58698"/>
        <dbReference type="ChEBI" id="CHEBI:62727"/>
    </reaction>
</comment>
<dbReference type="SUPFAM" id="SSF63882">
    <property type="entry name" value="MoeA N-terminal region -like"/>
    <property type="match status" value="1"/>
</dbReference>
<keyword evidence="6 13" id="KW-0808">Transferase</keyword>
<dbReference type="AlphaFoldDB" id="A0A834XWL2"/>
<dbReference type="Gene3D" id="3.40.980.10">
    <property type="entry name" value="MoaB/Mog-like domain"/>
    <property type="match status" value="2"/>
</dbReference>
<dbReference type="GO" id="GO:0007529">
    <property type="term" value="P:establishment of synaptic specificity at neuromuscular junction"/>
    <property type="evidence" value="ECO:0007669"/>
    <property type="project" value="TreeGrafter"/>
</dbReference>